<dbReference type="InterPro" id="IPR021235">
    <property type="entry name" value="DUF2637"/>
</dbReference>
<feature type="transmembrane region" description="Helical" evidence="2">
    <location>
        <begin position="95"/>
        <end position="113"/>
    </location>
</feature>
<organism evidence="3 4">
    <name type="scientific">Saccharothrix australiensis</name>
    <dbReference type="NCBI Taxonomy" id="2072"/>
    <lineage>
        <taxon>Bacteria</taxon>
        <taxon>Bacillati</taxon>
        <taxon>Actinomycetota</taxon>
        <taxon>Actinomycetes</taxon>
        <taxon>Pseudonocardiales</taxon>
        <taxon>Pseudonocardiaceae</taxon>
        <taxon>Saccharothrix</taxon>
    </lineage>
</organism>
<keyword evidence="2" id="KW-1133">Transmembrane helix</keyword>
<evidence type="ECO:0000313" key="3">
    <source>
        <dbReference type="EMBL" id="RKT49291.1"/>
    </source>
</evidence>
<sequence length="306" mass="32301">MAGGCPMSGDPMRPGRARQVADGWSGPGWLVWLLATPVIGSAVVLSFAGLAELARACRIAGWLVYLWPVSLDATGVVATLIWLDRRAPTDARRAARLLALAAIALSIGGNSLWHWLVARGYQPEVWVQMAVGAVPPMVLAATLHVLQLAARRQVRPDQPTDQPDRSTGQPSDRAPGWAGRVVVTTAAPPRPSAVVELPPVVVAGLPVDPIGHPVSDPTTRPARVLAERLAVINQPNRPPTSALAGRRGAWRDLVAPARAIVTDQPGIGRHALAQALSARLGQTIPASQARKVLDHLAAITEEPSLV</sequence>
<accession>A0A495VIS9</accession>
<gene>
    <name evidence="3" type="ORF">C8E97_6787</name>
</gene>
<feature type="transmembrane region" description="Helical" evidence="2">
    <location>
        <begin position="29"/>
        <end position="50"/>
    </location>
</feature>
<feature type="transmembrane region" description="Helical" evidence="2">
    <location>
        <begin position="62"/>
        <end position="83"/>
    </location>
</feature>
<dbReference type="OrthoDB" id="9847459at2"/>
<reference evidence="3 4" key="1">
    <citation type="submission" date="2018-10" db="EMBL/GenBank/DDBJ databases">
        <title>Sequencing the genomes of 1000 actinobacteria strains.</title>
        <authorList>
            <person name="Klenk H.-P."/>
        </authorList>
    </citation>
    <scope>NUCLEOTIDE SEQUENCE [LARGE SCALE GENOMIC DNA]</scope>
    <source>
        <strain evidence="3 4">DSM 43800</strain>
    </source>
</reference>
<evidence type="ECO:0000256" key="2">
    <source>
        <dbReference type="SAM" id="Phobius"/>
    </source>
</evidence>
<dbReference type="Pfam" id="PF10935">
    <property type="entry name" value="DUF2637"/>
    <property type="match status" value="1"/>
</dbReference>
<dbReference type="AlphaFoldDB" id="A0A495VIS9"/>
<feature type="compositionally biased region" description="Polar residues" evidence="1">
    <location>
        <begin position="159"/>
        <end position="170"/>
    </location>
</feature>
<name>A0A495VIS9_9PSEU</name>
<protein>
    <submittedName>
        <fullName evidence="3">Uncharacterized protein DUF2637</fullName>
    </submittedName>
</protein>
<keyword evidence="2" id="KW-0812">Transmembrane</keyword>
<dbReference type="EMBL" id="RBXO01000003">
    <property type="protein sequence ID" value="RKT49291.1"/>
    <property type="molecule type" value="Genomic_DNA"/>
</dbReference>
<feature type="transmembrane region" description="Helical" evidence="2">
    <location>
        <begin position="125"/>
        <end position="146"/>
    </location>
</feature>
<comment type="caution">
    <text evidence="3">The sequence shown here is derived from an EMBL/GenBank/DDBJ whole genome shotgun (WGS) entry which is preliminary data.</text>
</comment>
<dbReference type="Proteomes" id="UP000282084">
    <property type="component" value="Unassembled WGS sequence"/>
</dbReference>
<feature type="region of interest" description="Disordered" evidence="1">
    <location>
        <begin position="152"/>
        <end position="177"/>
    </location>
</feature>
<proteinExistence type="predicted"/>
<evidence type="ECO:0000313" key="4">
    <source>
        <dbReference type="Proteomes" id="UP000282084"/>
    </source>
</evidence>
<evidence type="ECO:0000256" key="1">
    <source>
        <dbReference type="SAM" id="MobiDB-lite"/>
    </source>
</evidence>
<keyword evidence="2" id="KW-0472">Membrane</keyword>
<keyword evidence="4" id="KW-1185">Reference proteome</keyword>